<dbReference type="Proteomes" id="UP000603200">
    <property type="component" value="Unassembled WGS sequence"/>
</dbReference>
<sequence length="76" mass="7516">MPTTVKRLAIGLTSLTAIVAGFGIAATPPGSLAAVPSSSTTATAPSTAAAMTETEPDPSTNLTIRLEPLTSTAKDC</sequence>
<dbReference type="EMBL" id="BOMN01000100">
    <property type="protein sequence ID" value="GIE23914.1"/>
    <property type="molecule type" value="Genomic_DNA"/>
</dbReference>
<evidence type="ECO:0000256" key="1">
    <source>
        <dbReference type="SAM" id="MobiDB-lite"/>
    </source>
</evidence>
<feature type="compositionally biased region" description="Polar residues" evidence="1">
    <location>
        <begin position="57"/>
        <end position="76"/>
    </location>
</feature>
<comment type="caution">
    <text evidence="2">The sequence shown here is derived from an EMBL/GenBank/DDBJ whole genome shotgun (WGS) entry which is preliminary data.</text>
</comment>
<dbReference type="RefSeq" id="WP_203840960.1">
    <property type="nucleotide sequence ID" value="NZ_BAAATV010000003.1"/>
</dbReference>
<protein>
    <submittedName>
        <fullName evidence="2">Uncharacterized protein</fullName>
    </submittedName>
</protein>
<feature type="compositionally biased region" description="Low complexity" evidence="1">
    <location>
        <begin position="33"/>
        <end position="50"/>
    </location>
</feature>
<name>A0ABQ3ZZA5_9ACTN</name>
<gene>
    <name evidence="2" type="ORF">Ahu01nite_070160</name>
</gene>
<proteinExistence type="predicted"/>
<keyword evidence="3" id="KW-1185">Reference proteome</keyword>
<feature type="region of interest" description="Disordered" evidence="1">
    <location>
        <begin position="31"/>
        <end position="76"/>
    </location>
</feature>
<reference evidence="2 3" key="1">
    <citation type="submission" date="2021-01" db="EMBL/GenBank/DDBJ databases">
        <title>Whole genome shotgun sequence of Actinoplanes humidus NBRC 14915.</title>
        <authorList>
            <person name="Komaki H."/>
            <person name="Tamura T."/>
        </authorList>
    </citation>
    <scope>NUCLEOTIDE SEQUENCE [LARGE SCALE GENOMIC DNA]</scope>
    <source>
        <strain evidence="2 3">NBRC 14915</strain>
    </source>
</reference>
<organism evidence="2 3">
    <name type="scientific">Winogradskya humida</name>
    <dbReference type="NCBI Taxonomy" id="113566"/>
    <lineage>
        <taxon>Bacteria</taxon>
        <taxon>Bacillati</taxon>
        <taxon>Actinomycetota</taxon>
        <taxon>Actinomycetes</taxon>
        <taxon>Micromonosporales</taxon>
        <taxon>Micromonosporaceae</taxon>
        <taxon>Winogradskya</taxon>
    </lineage>
</organism>
<accession>A0ABQ3ZZA5</accession>
<evidence type="ECO:0000313" key="3">
    <source>
        <dbReference type="Proteomes" id="UP000603200"/>
    </source>
</evidence>
<evidence type="ECO:0000313" key="2">
    <source>
        <dbReference type="EMBL" id="GIE23914.1"/>
    </source>
</evidence>